<evidence type="ECO:0000313" key="5">
    <source>
        <dbReference type="Proteomes" id="UP000075613"/>
    </source>
</evidence>
<keyword evidence="2" id="KW-0472">Membrane</keyword>
<dbReference type="Gene3D" id="3.50.50.60">
    <property type="entry name" value="FAD/NAD(P)-binding domain"/>
    <property type="match status" value="1"/>
</dbReference>
<name>A0A149Q0T6_9BURK</name>
<dbReference type="GO" id="GO:0016491">
    <property type="term" value="F:oxidoreductase activity"/>
    <property type="evidence" value="ECO:0007669"/>
    <property type="project" value="UniProtKB-KW"/>
</dbReference>
<dbReference type="SUPFAM" id="SSF51905">
    <property type="entry name" value="FAD/NAD(P)-binding domain"/>
    <property type="match status" value="1"/>
</dbReference>
<gene>
    <name evidence="4" type="ORF">CI15_03275</name>
</gene>
<protein>
    <submittedName>
        <fullName evidence="4">D amino acid oxidase (DAO) family protein</fullName>
    </submittedName>
</protein>
<organism evidence="4 5">
    <name type="scientific">Paraburkholderia monticola</name>
    <dbReference type="NCBI Taxonomy" id="1399968"/>
    <lineage>
        <taxon>Bacteria</taxon>
        <taxon>Pseudomonadati</taxon>
        <taxon>Pseudomonadota</taxon>
        <taxon>Betaproteobacteria</taxon>
        <taxon>Burkholderiales</taxon>
        <taxon>Burkholderiaceae</taxon>
        <taxon>Paraburkholderia</taxon>
    </lineage>
</organism>
<dbReference type="Proteomes" id="UP000075613">
    <property type="component" value="Unassembled WGS sequence"/>
</dbReference>
<evidence type="ECO:0000256" key="1">
    <source>
        <dbReference type="ARBA" id="ARBA00023002"/>
    </source>
</evidence>
<dbReference type="STRING" id="1399968.CI15_03275"/>
<feature type="domain" description="FAD dependent oxidoreductase" evidence="3">
    <location>
        <begin position="9"/>
        <end position="318"/>
    </location>
</feature>
<accession>A0A149Q0T6</accession>
<keyword evidence="1" id="KW-0560">Oxidoreductase</keyword>
<dbReference type="Gene3D" id="3.30.9.10">
    <property type="entry name" value="D-Amino Acid Oxidase, subunit A, domain 2"/>
    <property type="match status" value="1"/>
</dbReference>
<proteinExistence type="predicted"/>
<reference evidence="4 5" key="1">
    <citation type="journal article" date="2015" name="Int. J. Syst. Evol. Microbiol.">
        <title>Burkholderia monticola sp. nov., isolated from mountain soil.</title>
        <authorList>
            <person name="Baek I."/>
            <person name="Seo B."/>
            <person name="Lee I."/>
            <person name="Yi H."/>
            <person name="Chun J."/>
        </authorList>
    </citation>
    <scope>NUCLEOTIDE SEQUENCE [LARGE SCALE GENOMIC DNA]</scope>
    <source>
        <strain evidence="4 5">JC2948</strain>
    </source>
</reference>
<sequence>MEASLLHQDAVVIGGGFYGCAIAIYLARKRGFRRVLLLEAEPKLLQRASYNNQARVHNGYHYPRSFTTAYRSRINLPRFVEDWPQVLSTNFTKLYAIARRNSKVTGRQFERFCHEIGARIEPADKTFKSLFEPHLIEDVFVVQEYAFDSSKLARWAETELRDAHVEVRLNSHVDSIARTADGGLSVVICPKSGETYRTEGRYVFNCTYSGLNQLSGDFPGTQTRLKQEVTEMALVEAPPELLDVGVTVMDGPFFSMMPFPARNLHTLSHVRYTPHQNWDDQPGVDPYERLRRYPRETRVDRMIRDVRRYMPAAARVKYVDSLFEIKTVLAKNEVDDGRPILFEKHASLPGCYSVLGGKIDNIYDVFERLDAESLIDTAY</sequence>
<dbReference type="Pfam" id="PF01266">
    <property type="entry name" value="DAO"/>
    <property type="match status" value="1"/>
</dbReference>
<evidence type="ECO:0000256" key="2">
    <source>
        <dbReference type="SAM" id="Phobius"/>
    </source>
</evidence>
<dbReference type="InterPro" id="IPR036188">
    <property type="entry name" value="FAD/NAD-bd_sf"/>
</dbReference>
<evidence type="ECO:0000259" key="3">
    <source>
        <dbReference type="Pfam" id="PF01266"/>
    </source>
</evidence>
<keyword evidence="5" id="KW-1185">Reference proteome</keyword>
<dbReference type="InterPro" id="IPR006076">
    <property type="entry name" value="FAD-dep_OxRdtase"/>
</dbReference>
<keyword evidence="2" id="KW-0812">Transmembrane</keyword>
<evidence type="ECO:0000313" key="4">
    <source>
        <dbReference type="EMBL" id="KXU90940.1"/>
    </source>
</evidence>
<keyword evidence="2" id="KW-1133">Transmembrane helix</keyword>
<dbReference type="EMBL" id="LRBG01000002">
    <property type="protein sequence ID" value="KXU90940.1"/>
    <property type="molecule type" value="Genomic_DNA"/>
</dbReference>
<dbReference type="AlphaFoldDB" id="A0A149Q0T6"/>
<comment type="caution">
    <text evidence="4">The sequence shown here is derived from an EMBL/GenBank/DDBJ whole genome shotgun (WGS) entry which is preliminary data.</text>
</comment>
<feature type="transmembrane region" description="Helical" evidence="2">
    <location>
        <begin position="6"/>
        <end position="27"/>
    </location>
</feature>
<dbReference type="OrthoDB" id="9815989at2"/>